<dbReference type="SUPFAM" id="SSF47598">
    <property type="entry name" value="Ribbon-helix-helix"/>
    <property type="match status" value="1"/>
</dbReference>
<dbReference type="Gene3D" id="1.10.1220.10">
    <property type="entry name" value="Met repressor-like"/>
    <property type="match status" value="1"/>
</dbReference>
<dbReference type="EMBL" id="JACHHQ010000001">
    <property type="protein sequence ID" value="MBB5198622.1"/>
    <property type="molecule type" value="Genomic_DNA"/>
</dbReference>
<dbReference type="InterPro" id="IPR005569">
    <property type="entry name" value="Arc_DNA-bd_dom"/>
</dbReference>
<dbReference type="GO" id="GO:0003677">
    <property type="term" value="F:DNA binding"/>
    <property type="evidence" value="ECO:0007669"/>
    <property type="project" value="InterPro"/>
</dbReference>
<evidence type="ECO:0000313" key="3">
    <source>
        <dbReference type="Proteomes" id="UP000571084"/>
    </source>
</evidence>
<feature type="domain" description="Arc-like DNA binding" evidence="1">
    <location>
        <begin position="25"/>
        <end position="67"/>
    </location>
</feature>
<dbReference type="Pfam" id="PF03869">
    <property type="entry name" value="Arc"/>
    <property type="match status" value="1"/>
</dbReference>
<sequence>MKHGDTIAPCFIVRKHRAVLFFGMARNDPQMNLRLPVELKEQIEDAAAKNNRTLTAEVVDRLQQSFEIVAGLKEKEIEALAEKIAARLTDKMKK</sequence>
<accession>A0A840RNF2</accession>
<comment type="caution">
    <text evidence="2">The sequence shown here is derived from an EMBL/GenBank/DDBJ whole genome shotgun (WGS) entry which is preliminary data.</text>
</comment>
<dbReference type="InterPro" id="IPR013321">
    <property type="entry name" value="Arc_rbn_hlx_hlx"/>
</dbReference>
<protein>
    <submittedName>
        <fullName evidence="2">Uncharacterized protein (DUF1778 family)</fullName>
    </submittedName>
</protein>
<gene>
    <name evidence="2" type="ORF">HNR39_000432</name>
</gene>
<dbReference type="InterPro" id="IPR010985">
    <property type="entry name" value="Ribbon_hlx_hlx"/>
</dbReference>
<dbReference type="RefSeq" id="WP_209216602.1">
    <property type="nucleotide sequence ID" value="NZ_JAAOZT010000002.1"/>
</dbReference>
<dbReference type="AlphaFoldDB" id="A0A840RNF2"/>
<dbReference type="GO" id="GO:0006355">
    <property type="term" value="P:regulation of DNA-templated transcription"/>
    <property type="evidence" value="ECO:0007669"/>
    <property type="project" value="InterPro"/>
</dbReference>
<evidence type="ECO:0000313" key="2">
    <source>
        <dbReference type="EMBL" id="MBB5198622.1"/>
    </source>
</evidence>
<evidence type="ECO:0000259" key="1">
    <source>
        <dbReference type="Pfam" id="PF03869"/>
    </source>
</evidence>
<name>A0A840RNF2_9BURK</name>
<keyword evidence="3" id="KW-1185">Reference proteome</keyword>
<proteinExistence type="predicted"/>
<dbReference type="Proteomes" id="UP000571084">
    <property type="component" value="Unassembled WGS sequence"/>
</dbReference>
<organism evidence="2 3">
    <name type="scientific">Glaciimonas immobilis</name>
    <dbReference type="NCBI Taxonomy" id="728004"/>
    <lineage>
        <taxon>Bacteria</taxon>
        <taxon>Pseudomonadati</taxon>
        <taxon>Pseudomonadota</taxon>
        <taxon>Betaproteobacteria</taxon>
        <taxon>Burkholderiales</taxon>
        <taxon>Oxalobacteraceae</taxon>
        <taxon>Glaciimonas</taxon>
    </lineage>
</organism>
<reference evidence="2 3" key="1">
    <citation type="submission" date="2020-08" db="EMBL/GenBank/DDBJ databases">
        <title>Genomic Encyclopedia of Type Strains, Phase IV (KMG-IV): sequencing the most valuable type-strain genomes for metagenomic binning, comparative biology and taxonomic classification.</title>
        <authorList>
            <person name="Goeker M."/>
        </authorList>
    </citation>
    <scope>NUCLEOTIDE SEQUENCE [LARGE SCALE GENOMIC DNA]</scope>
    <source>
        <strain evidence="2 3">DSM 23240</strain>
    </source>
</reference>